<reference evidence="2 3" key="1">
    <citation type="submission" date="2023-07" db="EMBL/GenBank/DDBJ databases">
        <title>Genomic Encyclopedia of Type Strains, Phase IV (KMG-IV): sequencing the most valuable type-strain genomes for metagenomic binning, comparative biology and taxonomic classification.</title>
        <authorList>
            <person name="Goeker M."/>
        </authorList>
    </citation>
    <scope>NUCLEOTIDE SEQUENCE [LARGE SCALE GENOMIC DNA]</scope>
    <source>
        <strain evidence="2 3">DSM 19922</strain>
    </source>
</reference>
<evidence type="ECO:0000313" key="2">
    <source>
        <dbReference type="EMBL" id="MDQ0531814.1"/>
    </source>
</evidence>
<gene>
    <name evidence="2" type="ORF">QO018_000650</name>
</gene>
<comment type="caution">
    <text evidence="2">The sequence shown here is derived from an EMBL/GenBank/DDBJ whole genome shotgun (WGS) entry which is preliminary data.</text>
</comment>
<organism evidence="2 3">
    <name type="scientific">Azospirillum picis</name>
    <dbReference type="NCBI Taxonomy" id="488438"/>
    <lineage>
        <taxon>Bacteria</taxon>
        <taxon>Pseudomonadati</taxon>
        <taxon>Pseudomonadota</taxon>
        <taxon>Alphaproteobacteria</taxon>
        <taxon>Rhodospirillales</taxon>
        <taxon>Azospirillaceae</taxon>
        <taxon>Azospirillum</taxon>
    </lineage>
</organism>
<name>A0ABU0MEJ8_9PROT</name>
<protein>
    <submittedName>
        <fullName evidence="2">Uncharacterized protein</fullName>
    </submittedName>
</protein>
<evidence type="ECO:0000313" key="3">
    <source>
        <dbReference type="Proteomes" id="UP001244552"/>
    </source>
</evidence>
<proteinExistence type="predicted"/>
<keyword evidence="3" id="KW-1185">Reference proteome</keyword>
<dbReference type="EMBL" id="JAUSVU010000002">
    <property type="protein sequence ID" value="MDQ0531814.1"/>
    <property type="molecule type" value="Genomic_DNA"/>
</dbReference>
<evidence type="ECO:0000256" key="1">
    <source>
        <dbReference type="SAM" id="MobiDB-lite"/>
    </source>
</evidence>
<feature type="compositionally biased region" description="Low complexity" evidence="1">
    <location>
        <begin position="101"/>
        <end position="116"/>
    </location>
</feature>
<sequence>MTGPRDLDPGIALSLACGRVLVGKPHEDDRAALAEAIFAVPDRPSAARGLSQVARAWLAGDLDNRALTAALTVFNAPFCDGGSAGRRPHPPAVPGDQMPPRAAATHAARTAQALED</sequence>
<dbReference type="RefSeq" id="WP_209978734.1">
    <property type="nucleotide sequence ID" value="NZ_JAGINO010000002.1"/>
</dbReference>
<accession>A0ABU0MEJ8</accession>
<feature type="region of interest" description="Disordered" evidence="1">
    <location>
        <begin position="80"/>
        <end position="116"/>
    </location>
</feature>
<dbReference type="Proteomes" id="UP001244552">
    <property type="component" value="Unassembled WGS sequence"/>
</dbReference>